<dbReference type="AlphaFoldDB" id="A0A5J4X8M8"/>
<accession>A0A5J4X8M8</accession>
<dbReference type="Proteomes" id="UP000324800">
    <property type="component" value="Unassembled WGS sequence"/>
</dbReference>
<organism evidence="1 2">
    <name type="scientific">Streblomastix strix</name>
    <dbReference type="NCBI Taxonomy" id="222440"/>
    <lineage>
        <taxon>Eukaryota</taxon>
        <taxon>Metamonada</taxon>
        <taxon>Preaxostyla</taxon>
        <taxon>Oxymonadida</taxon>
        <taxon>Streblomastigidae</taxon>
        <taxon>Streblomastix</taxon>
    </lineage>
</organism>
<sequence>MTNGANCDLNNIQLKIGTSMLFIISSSNSSLIVDMSTGAFYEFPVKETKLKELGEGEPEDFQCFPMSVNAVVPIPYYSFSHHHSIEDRFVLGVGNGRSGALHNIGLGRRLQTIMQGKWYEELPTLFTSRAYADVVQPVDSKDIGIDNLKKTLTLGSANGAVVQVTTSDIHVIPTLRFFAHQSNQDEQSQQQGSNTLSTIINPQSQQQIPKNIYQKGLIIRSEFIGYNAQHAILWQAPTLLSEEFCQQPFECACVTDNMIAVSYKCIVFVLVWNPSRPQITSNSSNPAKSSNNQSSISQIPAILHPVSTLCFPSPVKTLTASTICSRSFLVVGCESPSSVFLFRLDTPQIAQQTINSHNKLWDEDRAYALTWSNNACKFMWTDLEYPSIIHSFVPMRVVDEQPSLQFLQDDNSNKENDKIDLEKQSFNANTEDTPKTQIPHPTVAWIDFTDQKLTFGTIDKRRIITRQIKDLPSLPLAVAHVPTMHAIAVLCREHSNYPYYEQTQEYNNNIQ</sequence>
<name>A0A5J4X8M8_9EUKA</name>
<evidence type="ECO:0000313" key="1">
    <source>
        <dbReference type="EMBL" id="KAA6403136.1"/>
    </source>
</evidence>
<protein>
    <submittedName>
        <fullName evidence="1">Uncharacterized protein</fullName>
    </submittedName>
</protein>
<gene>
    <name evidence="1" type="ORF">EZS28_001342</name>
</gene>
<reference evidence="1 2" key="1">
    <citation type="submission" date="2019-03" db="EMBL/GenBank/DDBJ databases">
        <title>Single cell metagenomics reveals metabolic interactions within the superorganism composed of flagellate Streblomastix strix and complex community of Bacteroidetes bacteria on its surface.</title>
        <authorList>
            <person name="Treitli S.C."/>
            <person name="Kolisko M."/>
            <person name="Husnik F."/>
            <person name="Keeling P."/>
            <person name="Hampl V."/>
        </authorList>
    </citation>
    <scope>NUCLEOTIDE SEQUENCE [LARGE SCALE GENOMIC DNA]</scope>
    <source>
        <strain evidence="1">ST1C</strain>
    </source>
</reference>
<comment type="caution">
    <text evidence="1">The sequence shown here is derived from an EMBL/GenBank/DDBJ whole genome shotgun (WGS) entry which is preliminary data.</text>
</comment>
<proteinExistence type="predicted"/>
<evidence type="ECO:0000313" key="2">
    <source>
        <dbReference type="Proteomes" id="UP000324800"/>
    </source>
</evidence>
<dbReference type="EMBL" id="SNRW01000135">
    <property type="protein sequence ID" value="KAA6403136.1"/>
    <property type="molecule type" value="Genomic_DNA"/>
</dbReference>